<accession>A0ABT6R876</accession>
<dbReference type="Pfam" id="PF14239">
    <property type="entry name" value="RRXRR"/>
    <property type="match status" value="1"/>
</dbReference>
<comment type="caution">
    <text evidence="2">The sequence shown here is derived from an EMBL/GenBank/DDBJ whole genome shotgun (WGS) entry which is preliminary data.</text>
</comment>
<organism evidence="2 3">
    <name type="scientific">Exiguobacterium antarcticum</name>
    <dbReference type="NCBI Taxonomy" id="132920"/>
    <lineage>
        <taxon>Bacteria</taxon>
        <taxon>Bacillati</taxon>
        <taxon>Bacillota</taxon>
        <taxon>Bacilli</taxon>
        <taxon>Bacillales</taxon>
        <taxon>Bacillales Family XII. Incertae Sedis</taxon>
        <taxon>Exiguobacterium</taxon>
    </lineage>
</organism>
<dbReference type="InterPro" id="IPR025938">
    <property type="entry name" value="RRXRR_dom"/>
</dbReference>
<dbReference type="Proteomes" id="UP001243286">
    <property type="component" value="Unassembled WGS sequence"/>
</dbReference>
<feature type="domain" description="RRXRR" evidence="1">
    <location>
        <begin position="3"/>
        <end position="116"/>
    </location>
</feature>
<feature type="non-terminal residue" evidence="2">
    <location>
        <position position="116"/>
    </location>
</feature>
<dbReference type="RefSeq" id="WP_282357543.1">
    <property type="nucleotide sequence ID" value="NZ_JASBQV010000056.1"/>
</dbReference>
<name>A0ABT6R876_9BACL</name>
<proteinExistence type="predicted"/>
<evidence type="ECO:0000313" key="2">
    <source>
        <dbReference type="EMBL" id="MDI3236504.1"/>
    </source>
</evidence>
<protein>
    <submittedName>
        <fullName evidence="2">RRXRR domain-containing protein</fullName>
    </submittedName>
</protein>
<gene>
    <name evidence="2" type="ORF">QK289_15940</name>
</gene>
<reference evidence="2 3" key="1">
    <citation type="submission" date="2023-04" db="EMBL/GenBank/DDBJ databases">
        <title>Antarctic isolates genomes.</title>
        <authorList>
            <person name="Dimov S.G."/>
        </authorList>
    </citation>
    <scope>NUCLEOTIDE SEQUENCE [LARGE SCALE GENOMIC DNA]</scope>
    <source>
        <strain evidence="2 3">AL19</strain>
    </source>
</reference>
<keyword evidence="3" id="KW-1185">Reference proteome</keyword>
<sequence>MFVFVLNHHGEPLMPCKPSKARKLLHNSKAKLVKQTPFTIQLLFGSSGYKQEISLGVDAGTKHIGFSATTSTKVLLEGEVQLRTDIQDLLATRRAMRSARRSRKTRYRQARFLNRK</sequence>
<evidence type="ECO:0000313" key="3">
    <source>
        <dbReference type="Proteomes" id="UP001243286"/>
    </source>
</evidence>
<evidence type="ECO:0000259" key="1">
    <source>
        <dbReference type="Pfam" id="PF14239"/>
    </source>
</evidence>
<dbReference type="EMBL" id="JASBQV010000056">
    <property type="protein sequence ID" value="MDI3236504.1"/>
    <property type="molecule type" value="Genomic_DNA"/>
</dbReference>